<comment type="similarity">
    <text evidence="1">Belongs to the Gfa family.</text>
</comment>
<keyword evidence="7" id="KW-1185">Reference proteome</keyword>
<dbReference type="Proteomes" id="UP000277498">
    <property type="component" value="Unassembled WGS sequence"/>
</dbReference>
<evidence type="ECO:0000259" key="5">
    <source>
        <dbReference type="PROSITE" id="PS51891"/>
    </source>
</evidence>
<evidence type="ECO:0000256" key="1">
    <source>
        <dbReference type="ARBA" id="ARBA00005495"/>
    </source>
</evidence>
<dbReference type="OrthoDB" id="7186766at2"/>
<evidence type="ECO:0000256" key="2">
    <source>
        <dbReference type="ARBA" id="ARBA00022723"/>
    </source>
</evidence>
<keyword evidence="4" id="KW-0456">Lyase</keyword>
<gene>
    <name evidence="6" type="ORF">XINFAN_00685</name>
</gene>
<organism evidence="6 7">
    <name type="scientific">Pseudogemmobacter humi</name>
    <dbReference type="NCBI Taxonomy" id="2483812"/>
    <lineage>
        <taxon>Bacteria</taxon>
        <taxon>Pseudomonadati</taxon>
        <taxon>Pseudomonadota</taxon>
        <taxon>Alphaproteobacteria</taxon>
        <taxon>Rhodobacterales</taxon>
        <taxon>Paracoccaceae</taxon>
        <taxon>Pseudogemmobacter</taxon>
    </lineage>
</organism>
<dbReference type="SUPFAM" id="SSF51316">
    <property type="entry name" value="Mss4-like"/>
    <property type="match status" value="1"/>
</dbReference>
<dbReference type="PANTHER" id="PTHR33337">
    <property type="entry name" value="GFA DOMAIN-CONTAINING PROTEIN"/>
    <property type="match status" value="1"/>
</dbReference>
<proteinExistence type="inferred from homology"/>
<sequence length="146" mass="16003">MAAKYAGGCAHVHVTAIAEPIDNHECHCNVCKSVTGQHTTHVAFFNHGDVRVDHPEKLKRVPFNAQNPDGPLEICLCTDCGAVIMLDDKQGRIRVAVPNVMGYDDAAFPKASYHAFWDETKGYPKPDDGRPVYSGLRPEFTWPAGA</sequence>
<dbReference type="InterPro" id="IPR006913">
    <property type="entry name" value="CENP-V/GFA"/>
</dbReference>
<dbReference type="RefSeq" id="WP_124085121.1">
    <property type="nucleotide sequence ID" value="NZ_UXAW01000037.1"/>
</dbReference>
<dbReference type="Gene3D" id="3.90.1590.10">
    <property type="entry name" value="glutathione-dependent formaldehyde- activating enzyme (gfa)"/>
    <property type="match status" value="1"/>
</dbReference>
<evidence type="ECO:0000256" key="3">
    <source>
        <dbReference type="ARBA" id="ARBA00022833"/>
    </source>
</evidence>
<evidence type="ECO:0000313" key="7">
    <source>
        <dbReference type="Proteomes" id="UP000277498"/>
    </source>
</evidence>
<dbReference type="GO" id="GO:0016846">
    <property type="term" value="F:carbon-sulfur lyase activity"/>
    <property type="evidence" value="ECO:0007669"/>
    <property type="project" value="InterPro"/>
</dbReference>
<dbReference type="PROSITE" id="PS51891">
    <property type="entry name" value="CENP_V_GFA"/>
    <property type="match status" value="1"/>
</dbReference>
<evidence type="ECO:0000313" key="6">
    <source>
        <dbReference type="EMBL" id="VDC22284.1"/>
    </source>
</evidence>
<name>A0A3P5X4T9_9RHOB</name>
<dbReference type="Pfam" id="PF04828">
    <property type="entry name" value="GFA"/>
    <property type="match status" value="1"/>
</dbReference>
<keyword evidence="2" id="KW-0479">Metal-binding</keyword>
<keyword evidence="3" id="KW-0862">Zinc</keyword>
<feature type="domain" description="CENP-V/GFA" evidence="5">
    <location>
        <begin position="1"/>
        <end position="118"/>
    </location>
</feature>
<accession>A0A3P5X4T9</accession>
<dbReference type="AlphaFoldDB" id="A0A3P5X4T9"/>
<protein>
    <submittedName>
        <fullName evidence="6">Glutathione-dependent formaldehyde-activating enzyme</fullName>
    </submittedName>
</protein>
<dbReference type="InterPro" id="IPR011057">
    <property type="entry name" value="Mss4-like_sf"/>
</dbReference>
<evidence type="ECO:0000256" key="4">
    <source>
        <dbReference type="ARBA" id="ARBA00023239"/>
    </source>
</evidence>
<dbReference type="PANTHER" id="PTHR33337:SF40">
    <property type="entry name" value="CENP-V_GFA DOMAIN-CONTAINING PROTEIN-RELATED"/>
    <property type="match status" value="1"/>
</dbReference>
<dbReference type="GO" id="GO:0046872">
    <property type="term" value="F:metal ion binding"/>
    <property type="evidence" value="ECO:0007669"/>
    <property type="project" value="UniProtKB-KW"/>
</dbReference>
<reference evidence="6 7" key="1">
    <citation type="submission" date="2018-11" db="EMBL/GenBank/DDBJ databases">
        <authorList>
            <person name="Criscuolo A."/>
        </authorList>
    </citation>
    <scope>NUCLEOTIDE SEQUENCE [LARGE SCALE GENOMIC DNA]</scope>
    <source>
        <strain evidence="6">ACIP111625</strain>
    </source>
</reference>
<dbReference type="EMBL" id="UXAW01000037">
    <property type="protein sequence ID" value="VDC22284.1"/>
    <property type="molecule type" value="Genomic_DNA"/>
</dbReference>